<sequence>MVTREDLYNVMCAMVPLYFAMLVAYGSVKCCKMFTPDQCSGINRFVAVFAVPVLSFHFISLNNPYQMDTKFILADTISKLLVLFFLTIWAIFFTKGSLDWVITLFSVATLPNTLVMGIPLLQAMYGDFTQSLMVQLVVLQCIIWYTLLLFLLEYRAAKLLIKSQFPGTTAASITKISLDDDVISLYSHDAPLTTQSETDENGRIKVRIRRSISSAPPESTSSLGKSFTPTRLSNLSNADIFSINTPGNFLDNMTSPQLSGYASTDAYSLQPTPRASNFNEMEIVGGGTPVWGRSPVAGGRVLDGGMVVWESPEKWRGDGGHGCKDITMSDKEISFRDSLKVSVAGEVVDPKDQIASSPKMPYAFVMLRLILIVAGRKLSRNPNTYSSLLGLLWSLISFKWNIEMPSLIKSSIKIISDAGLGMAMFSLGLFMALQPRIIACGTKRAAMGMAIRFLFGPLVMSLSSIAVGLRGKKLHTAIVQAALPQGIVPFVFAREYGLHPDILSTGVIFGMLISLPITLIYYIFLGL</sequence>
<dbReference type="GO" id="GO:0005783">
    <property type="term" value="C:endoplasmic reticulum"/>
    <property type="evidence" value="ECO:0000318"/>
    <property type="project" value="GO_Central"/>
</dbReference>
<feature type="transmembrane region" description="Helical" evidence="8">
    <location>
        <begin position="414"/>
        <end position="433"/>
    </location>
</feature>
<dbReference type="Proteomes" id="UP000002051">
    <property type="component" value="Unassembled WGS sequence"/>
</dbReference>
<dbReference type="GO" id="GO:0010315">
    <property type="term" value="P:auxin export across the plasma membrane"/>
    <property type="evidence" value="ECO:0000318"/>
    <property type="project" value="GO_Central"/>
</dbReference>
<evidence type="ECO:0000313" key="9">
    <source>
        <dbReference type="EMBL" id="AAT48627.1"/>
    </source>
</evidence>
<dbReference type="EMBL" id="PSQE01000001">
    <property type="protein sequence ID" value="RHN77864.1"/>
    <property type="molecule type" value="Genomic_DNA"/>
</dbReference>
<feature type="transmembrane region" description="Helical" evidence="8">
    <location>
        <begin position="6"/>
        <end position="28"/>
    </location>
</feature>
<evidence type="ECO:0000256" key="2">
    <source>
        <dbReference type="ARBA" id="ARBA00009177"/>
    </source>
</evidence>
<protein>
    <recommendedName>
        <fullName evidence="8">Auxin efflux carrier component</fullName>
    </recommendedName>
</protein>
<dbReference type="InterPro" id="IPR014024">
    <property type="entry name" value="Auxin_eff_plant"/>
</dbReference>
<evidence type="ECO:0000313" key="11">
    <source>
        <dbReference type="EMBL" id="RHN77864.1"/>
    </source>
</evidence>
<dbReference type="OrthoDB" id="1373506at2759"/>
<dbReference type="STRING" id="3880.Q673E8"/>
<dbReference type="PANTHER" id="PTHR31752:SF56">
    <property type="entry name" value="AUXIN EFFLUX CARRIER COMPONENT 6"/>
    <property type="match status" value="1"/>
</dbReference>
<dbReference type="KEGG" id="mtr:25482408"/>
<feature type="transmembrane region" description="Helical" evidence="8">
    <location>
        <begin position="71"/>
        <end position="93"/>
    </location>
</feature>
<evidence type="ECO:0000256" key="7">
    <source>
        <dbReference type="ARBA" id="ARBA00023294"/>
    </source>
</evidence>
<keyword evidence="4 8" id="KW-0812">Transmembrane</keyword>
<proteinExistence type="inferred from homology"/>
<evidence type="ECO:0000256" key="4">
    <source>
        <dbReference type="ARBA" id="ARBA00022692"/>
    </source>
</evidence>
<comment type="function">
    <text evidence="8">May act as a component of the auxin efflux carrier.</text>
</comment>
<dbReference type="EnsemblPlants" id="KEH40455">
    <property type="protein sequence ID" value="KEH40455"/>
    <property type="gene ID" value="MTR_1g029190"/>
</dbReference>
<evidence type="ECO:0000256" key="6">
    <source>
        <dbReference type="ARBA" id="ARBA00023136"/>
    </source>
</evidence>
<dbReference type="GO" id="GO:0009734">
    <property type="term" value="P:auxin-activated signaling pathway"/>
    <property type="evidence" value="ECO:0007669"/>
    <property type="project" value="UniProtKB-UniRule"/>
</dbReference>
<dbReference type="GeneID" id="25482408"/>
<dbReference type="GO" id="GO:0010329">
    <property type="term" value="F:auxin efflux transmembrane transporter activity"/>
    <property type="evidence" value="ECO:0000318"/>
    <property type="project" value="GO_Central"/>
</dbReference>
<comment type="subcellular location">
    <subcellularLocation>
        <location evidence="1 8">Membrane</location>
        <topology evidence="1 8">Multi-pass membrane protein</topology>
    </subcellularLocation>
</comment>
<dbReference type="InterPro" id="IPR051107">
    <property type="entry name" value="Auxin_Efflux_Carrier"/>
</dbReference>
<comment type="similarity">
    <text evidence="2 8">Belongs to the auxin efflux carrier (TC 2.A.69.1) family.</text>
</comment>
<feature type="transmembrane region" description="Helical" evidence="8">
    <location>
        <begin position="40"/>
        <end position="59"/>
    </location>
</feature>
<dbReference type="Pfam" id="PF03547">
    <property type="entry name" value="Mem_trans"/>
    <property type="match status" value="1"/>
</dbReference>
<evidence type="ECO:0000256" key="1">
    <source>
        <dbReference type="ARBA" id="ARBA00004141"/>
    </source>
</evidence>
<dbReference type="AlphaFoldDB" id="Q673E8"/>
<evidence type="ECO:0000313" key="13">
    <source>
        <dbReference type="Proteomes" id="UP000002051"/>
    </source>
</evidence>
<evidence type="ECO:0000313" key="12">
    <source>
        <dbReference type="EnsemblPlants" id="KEH40455"/>
    </source>
</evidence>
<keyword evidence="5 8" id="KW-1133">Transmembrane helix</keyword>
<reference evidence="10 13" key="2">
    <citation type="journal article" date="2011" name="Nature">
        <title>The Medicago genome provides insight into the evolution of rhizobial symbioses.</title>
        <authorList>
            <person name="Young N.D."/>
            <person name="Debelle F."/>
            <person name="Oldroyd G.E."/>
            <person name="Geurts R."/>
            <person name="Cannon S.B."/>
            <person name="Udvardi M.K."/>
            <person name="Benedito V.A."/>
            <person name="Mayer K.F."/>
            <person name="Gouzy J."/>
            <person name="Schoof H."/>
            <person name="Van de Peer Y."/>
            <person name="Proost S."/>
            <person name="Cook D.R."/>
            <person name="Meyers B.C."/>
            <person name="Spannagl M."/>
            <person name="Cheung F."/>
            <person name="De Mita S."/>
            <person name="Krishnakumar V."/>
            <person name="Gundlach H."/>
            <person name="Zhou S."/>
            <person name="Mudge J."/>
            <person name="Bharti A.K."/>
            <person name="Murray J.D."/>
            <person name="Naoumkina M.A."/>
            <person name="Rosen B."/>
            <person name="Silverstein K.A."/>
            <person name="Tang H."/>
            <person name="Rombauts S."/>
            <person name="Zhao P.X."/>
            <person name="Zhou P."/>
            <person name="Barbe V."/>
            <person name="Bardou P."/>
            <person name="Bechner M."/>
            <person name="Bellec A."/>
            <person name="Berger A."/>
            <person name="Berges H."/>
            <person name="Bidwell S."/>
            <person name="Bisseling T."/>
            <person name="Choisne N."/>
            <person name="Couloux A."/>
            <person name="Denny R."/>
            <person name="Deshpande S."/>
            <person name="Dai X."/>
            <person name="Doyle J.J."/>
            <person name="Dudez A.M."/>
            <person name="Farmer A.D."/>
            <person name="Fouteau S."/>
            <person name="Franken C."/>
            <person name="Gibelin C."/>
            <person name="Gish J."/>
            <person name="Goldstein S."/>
            <person name="Gonzalez A.J."/>
            <person name="Green P.J."/>
            <person name="Hallab A."/>
            <person name="Hartog M."/>
            <person name="Hua A."/>
            <person name="Humphray S.J."/>
            <person name="Jeong D.H."/>
            <person name="Jing Y."/>
            <person name="Jocker A."/>
            <person name="Kenton S.M."/>
            <person name="Kim D.J."/>
            <person name="Klee K."/>
            <person name="Lai H."/>
            <person name="Lang C."/>
            <person name="Lin S."/>
            <person name="Macmil S.L."/>
            <person name="Magdelenat G."/>
            <person name="Matthews L."/>
            <person name="McCorrison J."/>
            <person name="Monaghan E.L."/>
            <person name="Mun J.H."/>
            <person name="Najar F.Z."/>
            <person name="Nicholson C."/>
            <person name="Noirot C."/>
            <person name="O'Bleness M."/>
            <person name="Paule C.R."/>
            <person name="Poulain J."/>
            <person name="Prion F."/>
            <person name="Qin B."/>
            <person name="Qu C."/>
            <person name="Retzel E.F."/>
            <person name="Riddle C."/>
            <person name="Sallet E."/>
            <person name="Samain S."/>
            <person name="Samson N."/>
            <person name="Sanders I."/>
            <person name="Saurat O."/>
            <person name="Scarpelli C."/>
            <person name="Schiex T."/>
            <person name="Segurens B."/>
            <person name="Severin A.J."/>
            <person name="Sherrier D.J."/>
            <person name="Shi R."/>
            <person name="Sims S."/>
            <person name="Singer S.R."/>
            <person name="Sinharoy S."/>
            <person name="Sterck L."/>
            <person name="Viollet A."/>
            <person name="Wang B.B."/>
            <person name="Wang K."/>
            <person name="Wang M."/>
            <person name="Wang X."/>
            <person name="Warfsmann J."/>
            <person name="Weissenbach J."/>
            <person name="White D.D."/>
            <person name="White J.D."/>
            <person name="Wiley G.B."/>
            <person name="Wincker P."/>
            <person name="Xing Y."/>
            <person name="Yang L."/>
            <person name="Yao Z."/>
            <person name="Ying F."/>
            <person name="Zhai J."/>
            <person name="Zhou L."/>
            <person name="Zuber A."/>
            <person name="Denarie J."/>
            <person name="Dixon R.A."/>
            <person name="May G.D."/>
            <person name="Schwartz D.C."/>
            <person name="Rogers J."/>
            <person name="Quetier F."/>
            <person name="Town C.D."/>
            <person name="Roe B.A."/>
        </authorList>
    </citation>
    <scope>NUCLEOTIDE SEQUENCE [LARGE SCALE GENOMIC DNA]</scope>
    <source>
        <strain evidence="10">A17</strain>
        <strain evidence="12 13">cv. Jemalong A17</strain>
    </source>
</reference>
<keyword evidence="3 8" id="KW-0813">Transport</keyword>
<evidence type="ECO:0000313" key="10">
    <source>
        <dbReference type="EMBL" id="KEH40455.1"/>
    </source>
</evidence>
<feature type="transmembrane region" description="Helical" evidence="8">
    <location>
        <begin position="502"/>
        <end position="524"/>
    </location>
</feature>
<dbReference type="EMBL" id="AY553209">
    <property type="protein sequence ID" value="AAT48627.1"/>
    <property type="molecule type" value="Genomic_DNA"/>
</dbReference>
<evidence type="ECO:0000256" key="5">
    <source>
        <dbReference type="ARBA" id="ARBA00022989"/>
    </source>
</evidence>
<feature type="transmembrane region" description="Helical" evidence="8">
    <location>
        <begin position="100"/>
        <end position="120"/>
    </location>
</feature>
<reference evidence="9" key="1">
    <citation type="journal article" date="2004" name="Mol. Genet. Genomics">
        <title>The PIN and LAX families of auxin transport genes in Medicago truncatula.</title>
        <authorList>
            <person name="Schnabel E.L."/>
            <person name="Frugoli J."/>
        </authorList>
    </citation>
    <scope>NUCLEOTIDE SEQUENCE</scope>
</reference>
<name>Q673E8_MEDTR</name>
<reference evidence="10 13" key="3">
    <citation type="journal article" date="2014" name="BMC Genomics">
        <title>An improved genome release (version Mt4.0) for the model legume Medicago truncatula.</title>
        <authorList>
            <person name="Tang H."/>
            <person name="Krishnakumar V."/>
            <person name="Bidwell S."/>
            <person name="Rosen B."/>
            <person name="Chan A."/>
            <person name="Zhou S."/>
            <person name="Gentzbittel L."/>
            <person name="Childs K.L."/>
            <person name="Yandell M."/>
            <person name="Gundlach H."/>
            <person name="Mayer K.F."/>
            <person name="Schwartz D.C."/>
            <person name="Town C.D."/>
        </authorList>
    </citation>
    <scope>GENOME REANNOTATION</scope>
    <source>
        <strain evidence="10">A17</strain>
        <strain evidence="12 13">cv. Jemalong A17</strain>
    </source>
</reference>
<reference evidence="11" key="5">
    <citation type="journal article" date="2018" name="Nat. Plants">
        <title>Whole-genome landscape of Medicago truncatula symbiotic genes.</title>
        <authorList>
            <person name="Pecrix Y."/>
            <person name="Gamas P."/>
            <person name="Carrere S."/>
        </authorList>
    </citation>
    <scope>NUCLEOTIDE SEQUENCE</scope>
    <source>
        <tissue evidence="11">Leaves</tissue>
    </source>
</reference>
<dbReference type="InterPro" id="IPR004776">
    <property type="entry name" value="Mem_transp_PIN-like"/>
</dbReference>
<dbReference type="Proteomes" id="UP000265566">
    <property type="component" value="Chromosome 1"/>
</dbReference>
<reference evidence="12" key="4">
    <citation type="submission" date="2015-04" db="UniProtKB">
        <authorList>
            <consortium name="EnsemblPlants"/>
        </authorList>
    </citation>
    <scope>IDENTIFICATION</scope>
    <source>
        <strain evidence="12">cv. Jemalong A17</strain>
    </source>
</reference>
<gene>
    <name evidence="9" type="primary">PIN6</name>
    <name evidence="12" type="synonym">25482408</name>
    <name evidence="10" type="ordered locus">MTR_1g029190</name>
    <name evidence="11" type="ORF">MtrunA17_Chr1g0159341</name>
</gene>
<dbReference type="HOGENOM" id="CLU_019285_1_1_1"/>
<dbReference type="NCBIfam" id="TIGR00946">
    <property type="entry name" value="2a69"/>
    <property type="match status" value="1"/>
</dbReference>
<dbReference type="PANTHER" id="PTHR31752">
    <property type="entry name" value="AUXIN EFFLUX CARRIER COMPONENT 1B-RELATED"/>
    <property type="match status" value="1"/>
</dbReference>
<evidence type="ECO:0000256" key="3">
    <source>
        <dbReference type="ARBA" id="ARBA00022448"/>
    </source>
</evidence>
<keyword evidence="13" id="KW-1185">Reference proteome</keyword>
<comment type="caution">
    <text evidence="8">Lacks conserved residue(s) required for the propagation of feature annotation.</text>
</comment>
<organism evidence="9">
    <name type="scientific">Medicago truncatula</name>
    <name type="common">Barrel medic</name>
    <name type="synonym">Medicago tribuloides</name>
    <dbReference type="NCBI Taxonomy" id="3880"/>
    <lineage>
        <taxon>Eukaryota</taxon>
        <taxon>Viridiplantae</taxon>
        <taxon>Streptophyta</taxon>
        <taxon>Embryophyta</taxon>
        <taxon>Tracheophyta</taxon>
        <taxon>Spermatophyta</taxon>
        <taxon>Magnoliopsida</taxon>
        <taxon>eudicotyledons</taxon>
        <taxon>Gunneridae</taxon>
        <taxon>Pentapetalae</taxon>
        <taxon>rosids</taxon>
        <taxon>fabids</taxon>
        <taxon>Fabales</taxon>
        <taxon>Fabaceae</taxon>
        <taxon>Papilionoideae</taxon>
        <taxon>50 kb inversion clade</taxon>
        <taxon>NPAAA clade</taxon>
        <taxon>Hologalegina</taxon>
        <taxon>IRL clade</taxon>
        <taxon>Trifolieae</taxon>
        <taxon>Medicago</taxon>
    </lineage>
</organism>
<keyword evidence="7 8" id="KW-0927">Auxin signaling pathway</keyword>
<evidence type="ECO:0000256" key="8">
    <source>
        <dbReference type="RuleBase" id="RU362108"/>
    </source>
</evidence>
<accession>Q673E8</accession>
<dbReference type="EMBL" id="CM001217">
    <property type="protein sequence ID" value="KEH40455.1"/>
    <property type="molecule type" value="Genomic_DNA"/>
</dbReference>
<keyword evidence="6 8" id="KW-0472">Membrane</keyword>
<feature type="transmembrane region" description="Helical" evidence="8">
    <location>
        <begin position="132"/>
        <end position="152"/>
    </location>
</feature>
<dbReference type="Gramene" id="rna1366">
    <property type="protein sequence ID" value="RHN77864.1"/>
    <property type="gene ID" value="gene1366"/>
</dbReference>
<dbReference type="GO" id="GO:0005886">
    <property type="term" value="C:plasma membrane"/>
    <property type="evidence" value="ECO:0000318"/>
    <property type="project" value="GO_Central"/>
</dbReference>
<dbReference type="GO" id="GO:0009926">
    <property type="term" value="P:auxin polar transport"/>
    <property type="evidence" value="ECO:0000318"/>
    <property type="project" value="GO_Central"/>
</dbReference>
<feature type="transmembrane region" description="Helical" evidence="8">
    <location>
        <begin position="445"/>
        <end position="469"/>
    </location>
</feature>